<dbReference type="SUPFAM" id="SSF53738">
    <property type="entry name" value="Phosphoglucomutase, first 3 domains"/>
    <property type="match status" value="3"/>
</dbReference>
<dbReference type="AlphaFoldDB" id="A0A1L0B4Z0"/>
<keyword evidence="7" id="KW-0479">Metal-binding</keyword>
<name>A0A1L0B4Z0_9ASCO</name>
<evidence type="ECO:0000256" key="7">
    <source>
        <dbReference type="ARBA" id="ARBA00022723"/>
    </source>
</evidence>
<evidence type="ECO:0000256" key="10">
    <source>
        <dbReference type="ARBA" id="ARBA00023277"/>
    </source>
</evidence>
<dbReference type="GO" id="GO:0005634">
    <property type="term" value="C:nucleus"/>
    <property type="evidence" value="ECO:0007669"/>
    <property type="project" value="TreeGrafter"/>
</dbReference>
<dbReference type="InterPro" id="IPR016066">
    <property type="entry name" value="A-D-PHexomutase_CS"/>
</dbReference>
<dbReference type="CDD" id="cd05799">
    <property type="entry name" value="PGM2"/>
    <property type="match status" value="1"/>
</dbReference>
<accession>A0A1L0B4Z0</accession>
<evidence type="ECO:0000256" key="8">
    <source>
        <dbReference type="ARBA" id="ARBA00022842"/>
    </source>
</evidence>
<comment type="subcellular location">
    <subcellularLocation>
        <location evidence="2">Cytoplasm</location>
    </subcellularLocation>
</comment>
<dbReference type="GO" id="GO:0006006">
    <property type="term" value="P:glucose metabolic process"/>
    <property type="evidence" value="ECO:0007669"/>
    <property type="project" value="UniProtKB-KW"/>
</dbReference>
<dbReference type="GO" id="GO:0000287">
    <property type="term" value="F:magnesium ion binding"/>
    <property type="evidence" value="ECO:0007669"/>
    <property type="project" value="InterPro"/>
</dbReference>
<evidence type="ECO:0000256" key="4">
    <source>
        <dbReference type="ARBA" id="ARBA00022490"/>
    </source>
</evidence>
<dbReference type="GO" id="GO:0006148">
    <property type="term" value="P:inosine catabolic process"/>
    <property type="evidence" value="ECO:0007669"/>
    <property type="project" value="EnsemblFungi"/>
</dbReference>
<evidence type="ECO:0000256" key="3">
    <source>
        <dbReference type="ARBA" id="ARBA00010231"/>
    </source>
</evidence>
<gene>
    <name evidence="14" type="ORF">HGUI_03817</name>
</gene>
<evidence type="ECO:0000259" key="13">
    <source>
        <dbReference type="Pfam" id="PF02880"/>
    </source>
</evidence>
<evidence type="ECO:0000313" key="15">
    <source>
        <dbReference type="Proteomes" id="UP000183365"/>
    </source>
</evidence>
<sequence>MTIKPELQEKIDLWLQYDKNPKTLKEIKDLAAAGNVEELDLLLSKQIKFGTAGLRADMRAGFSKMNDLTVLQASQGLAKYYATTKNLTVVIGHDHRYNSQSFAEMTAKAFLLNGYKVYYLNKTVGTFVHTPLVPFAINKYKAAVGVMITASHNPGKDNGYKVYHSNGCQIIPPVDADIAKSIHENLKPMDSIWDDIHGTEFFERNSIDEDEKFIDVFNEVTDCYTSKLMSALVKKDFKDMFKKEEEPQRKKTKTVPLFVYTPMHGVGKHIFDKIMGEIGLRDEVDYITAENQAYPDPAFPTAPFPNPEEKGALDVAIGLAKERGINLILSTDPDADRFSMAFKQKDGTFKQLTGDEIGYLFALYMHLTDEGDEPKGGMVTSTVSSGMLKRLCAIENRPFQEVLTGFKWIGNAAAKRALKGDNDGKIIFGYEEAIGYMFPALLFDKDGISAAVMFLQLYKYFNEDLESTLDEMFRKYGHFKQHNGYFVGTPKEQAKSFEIMRDYLKIQYVESKNKDKNFVCKFGDDFILKSFRDLTRAVQYSDEGEEVACDLPTGGGDMITFWFKTADNNNELKATLRGSGTEPKLKIYIECMSLVNNEVAETLSEALWESIKDLYIQPEVTGLHLRK</sequence>
<dbReference type="InterPro" id="IPR016055">
    <property type="entry name" value="A-D-PHexomutase_a/b/a-I/II/III"/>
</dbReference>
<dbReference type="VEuPathDB" id="FungiDB:HGUI_03817"/>
<keyword evidence="15" id="KW-1185">Reference proteome</keyword>
<dbReference type="Gene3D" id="3.40.120.10">
    <property type="entry name" value="Alpha-D-Glucose-1,6-Bisphosphate, subunit A, domain 3"/>
    <property type="match status" value="3"/>
</dbReference>
<dbReference type="SUPFAM" id="SSF55957">
    <property type="entry name" value="Phosphoglucomutase, C-terminal domain"/>
    <property type="match status" value="1"/>
</dbReference>
<dbReference type="GO" id="GO:0006166">
    <property type="term" value="P:purine ribonucleoside salvage"/>
    <property type="evidence" value="ECO:0007669"/>
    <property type="project" value="EnsemblFungi"/>
</dbReference>
<dbReference type="PANTHER" id="PTHR45745">
    <property type="entry name" value="PHOSPHOMANNOMUTASE 45A"/>
    <property type="match status" value="1"/>
</dbReference>
<keyword evidence="10" id="KW-0119">Carbohydrate metabolism</keyword>
<evidence type="ECO:0000256" key="5">
    <source>
        <dbReference type="ARBA" id="ARBA00022526"/>
    </source>
</evidence>
<dbReference type="PANTHER" id="PTHR45745:SF1">
    <property type="entry name" value="PHOSPHOGLUCOMUTASE 2B-RELATED"/>
    <property type="match status" value="1"/>
</dbReference>
<dbReference type="InterPro" id="IPR005845">
    <property type="entry name" value="A-D-PHexomutase_a/b/a-II"/>
</dbReference>
<dbReference type="GO" id="GO:0046115">
    <property type="term" value="P:guanosine catabolic process"/>
    <property type="evidence" value="ECO:0007669"/>
    <property type="project" value="EnsemblFungi"/>
</dbReference>
<evidence type="ECO:0000256" key="1">
    <source>
        <dbReference type="ARBA" id="ARBA00001946"/>
    </source>
</evidence>
<evidence type="ECO:0000256" key="6">
    <source>
        <dbReference type="ARBA" id="ARBA00022553"/>
    </source>
</evidence>
<dbReference type="PROSITE" id="PS00710">
    <property type="entry name" value="PGM_PMM"/>
    <property type="match status" value="1"/>
</dbReference>
<dbReference type="InterPro" id="IPR005846">
    <property type="entry name" value="A-D-PHexomutase_a/b/a-III"/>
</dbReference>
<evidence type="ECO:0000259" key="11">
    <source>
        <dbReference type="Pfam" id="PF02878"/>
    </source>
</evidence>
<dbReference type="InterPro" id="IPR036900">
    <property type="entry name" value="A-D-PHexomutase_C_sf"/>
</dbReference>
<keyword evidence="9" id="KW-0413">Isomerase</keyword>
<keyword evidence="4" id="KW-0963">Cytoplasm</keyword>
<dbReference type="Proteomes" id="UP000183365">
    <property type="component" value="Unassembled WGS sequence"/>
</dbReference>
<keyword evidence="6" id="KW-0597">Phosphoprotein</keyword>
<dbReference type="Pfam" id="PF02878">
    <property type="entry name" value="PGM_PMM_I"/>
    <property type="match status" value="1"/>
</dbReference>
<feature type="domain" description="Alpha-D-phosphohexomutase alpha/beta/alpha" evidence="13">
    <location>
        <begin position="353"/>
        <end position="476"/>
    </location>
</feature>
<dbReference type="Pfam" id="PF02879">
    <property type="entry name" value="PGM_PMM_II"/>
    <property type="match status" value="1"/>
</dbReference>
<comment type="similarity">
    <text evidence="3">Belongs to the phosphohexose mutase family.</text>
</comment>
<feature type="domain" description="Alpha-D-phosphohexomutase alpha/beta/alpha" evidence="12">
    <location>
        <begin position="241"/>
        <end position="344"/>
    </location>
</feature>
<dbReference type="EMBL" id="FQNF01000122">
    <property type="protein sequence ID" value="SGZ41616.1"/>
    <property type="molecule type" value="Genomic_DNA"/>
</dbReference>
<feature type="domain" description="Alpha-D-phosphohexomutase alpha/beta/alpha" evidence="11">
    <location>
        <begin position="47"/>
        <end position="185"/>
    </location>
</feature>
<evidence type="ECO:0000313" key="14">
    <source>
        <dbReference type="EMBL" id="SGZ41616.1"/>
    </source>
</evidence>
<reference evidence="15" key="1">
    <citation type="submission" date="2016-11" db="EMBL/GenBank/DDBJ databases">
        <authorList>
            <person name="Guldener U."/>
        </authorList>
    </citation>
    <scope>NUCLEOTIDE SEQUENCE [LARGE SCALE GENOMIC DNA]</scope>
</reference>
<proteinExistence type="inferred from homology"/>
<comment type="cofactor">
    <cofactor evidence="1">
        <name>Mg(2+)</name>
        <dbReference type="ChEBI" id="CHEBI:18420"/>
    </cofactor>
</comment>
<evidence type="ECO:0000259" key="12">
    <source>
        <dbReference type="Pfam" id="PF02879"/>
    </source>
</evidence>
<dbReference type="InterPro" id="IPR005844">
    <property type="entry name" value="A-D-PHexomutase_a/b/a-I"/>
</dbReference>
<keyword evidence="8" id="KW-0460">Magnesium</keyword>
<dbReference type="GO" id="GO:0008973">
    <property type="term" value="F:phosphopentomutase activity"/>
    <property type="evidence" value="ECO:0007669"/>
    <property type="project" value="EnsemblFungi"/>
</dbReference>
<dbReference type="OrthoDB" id="8300170at2759"/>
<dbReference type="FunFam" id="3.40.120.10:FF:000035">
    <property type="entry name" value="Pgm3p"/>
    <property type="match status" value="1"/>
</dbReference>
<evidence type="ECO:0000256" key="2">
    <source>
        <dbReference type="ARBA" id="ARBA00004496"/>
    </source>
</evidence>
<organism evidence="14 15">
    <name type="scientific">Hanseniaspora guilliermondii</name>
    <dbReference type="NCBI Taxonomy" id="56406"/>
    <lineage>
        <taxon>Eukaryota</taxon>
        <taxon>Fungi</taxon>
        <taxon>Dikarya</taxon>
        <taxon>Ascomycota</taxon>
        <taxon>Saccharomycotina</taxon>
        <taxon>Saccharomycetes</taxon>
        <taxon>Saccharomycodales</taxon>
        <taxon>Saccharomycodaceae</taxon>
        <taxon>Hanseniaspora</taxon>
    </lineage>
</organism>
<dbReference type="GO" id="GO:0005737">
    <property type="term" value="C:cytoplasm"/>
    <property type="evidence" value="ECO:0007669"/>
    <property type="project" value="UniProtKB-SubCell"/>
</dbReference>
<evidence type="ECO:0000256" key="9">
    <source>
        <dbReference type="ARBA" id="ARBA00023235"/>
    </source>
</evidence>
<dbReference type="Pfam" id="PF02880">
    <property type="entry name" value="PGM_PMM_III"/>
    <property type="match status" value="1"/>
</dbReference>
<keyword evidence="5" id="KW-0313">Glucose metabolism</keyword>
<protein>
    <submittedName>
        <fullName evidence="14">Related to Phosphoglucomutase-3</fullName>
    </submittedName>
</protein>